<evidence type="ECO:0000259" key="5">
    <source>
        <dbReference type="PROSITE" id="PS50865"/>
    </source>
</evidence>
<accession>A0ABR1LDT9</accession>
<dbReference type="InterPro" id="IPR002893">
    <property type="entry name" value="Znf_MYND"/>
</dbReference>
<dbReference type="Proteomes" id="UP001365128">
    <property type="component" value="Unassembled WGS sequence"/>
</dbReference>
<dbReference type="PROSITE" id="PS50865">
    <property type="entry name" value="ZF_MYND_2"/>
    <property type="match status" value="1"/>
</dbReference>
<dbReference type="EMBL" id="JBBPDW010000047">
    <property type="protein sequence ID" value="KAK7533399.1"/>
    <property type="molecule type" value="Genomic_DNA"/>
</dbReference>
<dbReference type="PROSITE" id="PS01360">
    <property type="entry name" value="ZF_MYND_1"/>
    <property type="match status" value="1"/>
</dbReference>
<evidence type="ECO:0000256" key="2">
    <source>
        <dbReference type="ARBA" id="ARBA00022771"/>
    </source>
</evidence>
<evidence type="ECO:0000256" key="3">
    <source>
        <dbReference type="ARBA" id="ARBA00022833"/>
    </source>
</evidence>
<evidence type="ECO:0000256" key="4">
    <source>
        <dbReference type="PROSITE-ProRule" id="PRU00134"/>
    </source>
</evidence>
<keyword evidence="1" id="KW-0479">Metal-binding</keyword>
<evidence type="ECO:0000313" key="7">
    <source>
        <dbReference type="Proteomes" id="UP001365128"/>
    </source>
</evidence>
<dbReference type="Pfam" id="PF01753">
    <property type="entry name" value="zf-MYND"/>
    <property type="match status" value="1"/>
</dbReference>
<name>A0ABR1LDT9_9PEZI</name>
<keyword evidence="2 4" id="KW-0863">Zinc-finger</keyword>
<feature type="domain" description="MYND-type" evidence="5">
    <location>
        <begin position="14"/>
        <end position="52"/>
    </location>
</feature>
<gene>
    <name evidence="6" type="ORF">IWX46DRAFT_668495</name>
</gene>
<sequence length="250" mass="28959">MSGDRQTGWNEQACGKCGKTTEGLKRCGKCQIQRYCDRDCQKEHWMTHKLVCGSIASAEDYKRNYATSRDVTKNLDVPVADPFTRIDKGIWLHGRSQGDTFKLLIDTCRMRMADELTFEKKANPDSVFSEGVTSSIGAFRKFLDILETKHRELLPDWWNDEKRQECEQLGMDSNVWESLSAKRGKDDINTYYSDENMSMQFRMFSFFVYDRGISGVDAKDFLQVLVTLESGQFHFTDRGERKETVLFQPQ</sequence>
<proteinExistence type="predicted"/>
<dbReference type="SUPFAM" id="SSF144232">
    <property type="entry name" value="HIT/MYND zinc finger-like"/>
    <property type="match status" value="1"/>
</dbReference>
<organism evidence="6 7">
    <name type="scientific">Phyllosticta citricarpa</name>
    <dbReference type="NCBI Taxonomy" id="55181"/>
    <lineage>
        <taxon>Eukaryota</taxon>
        <taxon>Fungi</taxon>
        <taxon>Dikarya</taxon>
        <taxon>Ascomycota</taxon>
        <taxon>Pezizomycotina</taxon>
        <taxon>Dothideomycetes</taxon>
        <taxon>Dothideomycetes incertae sedis</taxon>
        <taxon>Botryosphaeriales</taxon>
        <taxon>Phyllostictaceae</taxon>
        <taxon>Phyllosticta</taxon>
    </lineage>
</organism>
<evidence type="ECO:0000313" key="6">
    <source>
        <dbReference type="EMBL" id="KAK7533399.1"/>
    </source>
</evidence>
<reference evidence="6 7" key="1">
    <citation type="submission" date="2024-04" db="EMBL/GenBank/DDBJ databases">
        <title>Phyllosticta paracitricarpa is synonymous to the EU quarantine fungus P. citricarpa based on phylogenomic analyses.</title>
        <authorList>
            <consortium name="Lawrence Berkeley National Laboratory"/>
            <person name="Van Ingen-Buijs V.A."/>
            <person name="Van Westerhoven A.C."/>
            <person name="Haridas S."/>
            <person name="Skiadas P."/>
            <person name="Martin F."/>
            <person name="Groenewald J.Z."/>
            <person name="Crous P.W."/>
            <person name="Seidl M.F."/>
        </authorList>
    </citation>
    <scope>NUCLEOTIDE SEQUENCE [LARGE SCALE GENOMIC DNA]</scope>
    <source>
        <strain evidence="6 7">CBS 122670</strain>
    </source>
</reference>
<evidence type="ECO:0000256" key="1">
    <source>
        <dbReference type="ARBA" id="ARBA00022723"/>
    </source>
</evidence>
<keyword evidence="3" id="KW-0862">Zinc</keyword>
<protein>
    <recommendedName>
        <fullName evidence="5">MYND-type domain-containing protein</fullName>
    </recommendedName>
</protein>
<keyword evidence="7" id="KW-1185">Reference proteome</keyword>
<dbReference type="Gene3D" id="6.10.140.2220">
    <property type="match status" value="1"/>
</dbReference>
<comment type="caution">
    <text evidence="6">The sequence shown here is derived from an EMBL/GenBank/DDBJ whole genome shotgun (WGS) entry which is preliminary data.</text>
</comment>